<sequence length="372" mass="42637">MSASRWLVSPRFDLAWFIAPLFLPALLVLVFPELVAHAASQPDWVWLLLIVGVDVGHVWSTVFRTYLDREEFAARRSLYLWAPLLGLAGGCLLYSLGAMVFWRTLAYLAIFHFVRQQYGFFMLYRRGEQVSPGVLRQEKALIYLSTLWPLLYWHAQGRSFNWFVAGDVYRWNLDIPLLLTGILYGVLAALQLWRLVRQWHAGSGINWPKQLWLTGTALSWGVGIVLFDNDLAFTATNVLSHGIPYLALVWLYGNRQEAITPPVHRYRWPALRLLFRPAGALLLIALVYALGWGEEALWDRLVWREHPEIFAALDLWLRPAAEDMLVWLVPLLALPQLTHYLLDAVIWRLHAPGTVWARVLLPSGGRAPAARE</sequence>
<evidence type="ECO:0000256" key="1">
    <source>
        <dbReference type="SAM" id="Phobius"/>
    </source>
</evidence>
<comment type="caution">
    <text evidence="2">The sequence shown here is derived from an EMBL/GenBank/DDBJ whole genome shotgun (WGS) entry which is preliminary data.</text>
</comment>
<feature type="transmembrane region" description="Helical" evidence="1">
    <location>
        <begin position="44"/>
        <end position="66"/>
    </location>
</feature>
<feature type="transmembrane region" description="Helical" evidence="1">
    <location>
        <begin position="12"/>
        <end position="32"/>
    </location>
</feature>
<feature type="transmembrane region" description="Helical" evidence="1">
    <location>
        <begin position="207"/>
        <end position="227"/>
    </location>
</feature>
<feature type="transmembrane region" description="Helical" evidence="1">
    <location>
        <begin position="78"/>
        <end position="99"/>
    </location>
</feature>
<protein>
    <submittedName>
        <fullName evidence="2">Uncharacterized protein</fullName>
    </submittedName>
</protein>
<evidence type="ECO:0000313" key="3">
    <source>
        <dbReference type="Proteomes" id="UP000604481"/>
    </source>
</evidence>
<dbReference type="EMBL" id="JADFUA010000001">
    <property type="protein sequence ID" value="MBE9608087.1"/>
    <property type="molecule type" value="Genomic_DNA"/>
</dbReference>
<keyword evidence="1" id="KW-0472">Membrane</keyword>
<evidence type="ECO:0000313" key="2">
    <source>
        <dbReference type="EMBL" id="MBE9608087.1"/>
    </source>
</evidence>
<feature type="transmembrane region" description="Helical" evidence="1">
    <location>
        <begin position="233"/>
        <end position="252"/>
    </location>
</feature>
<gene>
    <name evidence="2" type="ORF">INR99_01885</name>
</gene>
<keyword evidence="3" id="KW-1185">Reference proteome</keyword>
<dbReference type="AlphaFoldDB" id="A0A8J7FHX1"/>
<keyword evidence="1" id="KW-0812">Transmembrane</keyword>
<reference evidence="2 3" key="1">
    <citation type="submission" date="2020-10" db="EMBL/GenBank/DDBJ databases">
        <title>The genome sequence of Chitinilyticum litopenaei 4Y14.</title>
        <authorList>
            <person name="Liu Y."/>
        </authorList>
    </citation>
    <scope>NUCLEOTIDE SEQUENCE [LARGE SCALE GENOMIC DNA]</scope>
    <source>
        <strain evidence="2 3">4Y14</strain>
    </source>
</reference>
<dbReference type="RefSeq" id="WP_194114588.1">
    <property type="nucleotide sequence ID" value="NZ_JADFUA010000001.1"/>
</dbReference>
<name>A0A8J7FHX1_9NEIS</name>
<feature type="transmembrane region" description="Helical" evidence="1">
    <location>
        <begin position="273"/>
        <end position="293"/>
    </location>
</feature>
<dbReference type="Proteomes" id="UP000604481">
    <property type="component" value="Unassembled WGS sequence"/>
</dbReference>
<proteinExistence type="predicted"/>
<feature type="transmembrane region" description="Helical" evidence="1">
    <location>
        <begin position="175"/>
        <end position="195"/>
    </location>
</feature>
<keyword evidence="1" id="KW-1133">Transmembrane helix</keyword>
<accession>A0A8J7FHX1</accession>
<organism evidence="2 3">
    <name type="scientific">Chitinilyticum piscinae</name>
    <dbReference type="NCBI Taxonomy" id="2866724"/>
    <lineage>
        <taxon>Bacteria</taxon>
        <taxon>Pseudomonadati</taxon>
        <taxon>Pseudomonadota</taxon>
        <taxon>Betaproteobacteria</taxon>
        <taxon>Neisseriales</taxon>
        <taxon>Chitinibacteraceae</taxon>
        <taxon>Chitinilyticum</taxon>
    </lineage>
</organism>